<gene>
    <name evidence="2" type="ORF">BGZ99_008819</name>
</gene>
<reference evidence="2" key="1">
    <citation type="journal article" date="2020" name="Fungal Divers.">
        <title>Resolving the Mortierellaceae phylogeny through synthesis of multi-gene phylogenetics and phylogenomics.</title>
        <authorList>
            <person name="Vandepol N."/>
            <person name="Liber J."/>
            <person name="Desiro A."/>
            <person name="Na H."/>
            <person name="Kennedy M."/>
            <person name="Barry K."/>
            <person name="Grigoriev I.V."/>
            <person name="Miller A.N."/>
            <person name="O'Donnell K."/>
            <person name="Stajich J.E."/>
            <person name="Bonito G."/>
        </authorList>
    </citation>
    <scope>NUCLEOTIDE SEQUENCE</scope>
    <source>
        <strain evidence="2">REB-010B</strain>
    </source>
</reference>
<evidence type="ECO:0000313" key="2">
    <source>
        <dbReference type="EMBL" id="KAG0326910.1"/>
    </source>
</evidence>
<feature type="compositionally biased region" description="Pro residues" evidence="1">
    <location>
        <begin position="389"/>
        <end position="400"/>
    </location>
</feature>
<sequence>MVTLSMEKFIMNLDARLFVFLTSFVHMVHPLQQTSLEETELAQQWSRITRAKNEVLDPQNDFYFLEERHISEHDLNDSFVMLFDLATFANEIFAAAPTLKRCQTGLKGFVKIFSPERSNMDDISRTPLRTLFLQLTAVVLALHAKQYAKSTSMQIPAEDVQGFCSKEAIPEVSLLSKSERTLVIDLAIRVANDKTQLLSLFGNTLILIRNQISVRLKSLYPEHSESAVKSRLKERERALAKLNLTLDIQKDPYENEVWLRLTQNVPSPSAPNDSHSDTNDENDMPSTPQREDSNNDMSIDERRESSTSTSDRPQQQRYPILTRAQRLARRRNRDTVDDEDAYVTELEDGVEEIPNKRVKAEGESRVSRRRGPTSTLAVAARDDVDQSQPVPPVPPAPPAPKVRRATRHWTFEEEERLDELVPMFLHDGVTDGARPRLVRWSKLKAYDESHGNVLRRRTQVMLKDKYRERTDDGRHREFVKNLNKARKAAVDAQQQRPNPL</sequence>
<comment type="caution">
    <text evidence="2">The sequence shown here is derived from an EMBL/GenBank/DDBJ whole genome shotgun (WGS) entry which is preliminary data.</text>
</comment>
<dbReference type="OrthoDB" id="2399142at2759"/>
<dbReference type="AlphaFoldDB" id="A0A9P6RR35"/>
<dbReference type="EMBL" id="JAAAIP010000070">
    <property type="protein sequence ID" value="KAG0326910.1"/>
    <property type="molecule type" value="Genomic_DNA"/>
</dbReference>
<dbReference type="Proteomes" id="UP000738325">
    <property type="component" value="Unassembled WGS sequence"/>
</dbReference>
<feature type="compositionally biased region" description="Basic and acidic residues" evidence="1">
    <location>
        <begin position="354"/>
        <end position="366"/>
    </location>
</feature>
<feature type="region of interest" description="Disordered" evidence="1">
    <location>
        <begin position="354"/>
        <end position="404"/>
    </location>
</feature>
<protein>
    <submittedName>
        <fullName evidence="2">Uncharacterized protein</fullName>
    </submittedName>
</protein>
<evidence type="ECO:0000256" key="1">
    <source>
        <dbReference type="SAM" id="MobiDB-lite"/>
    </source>
</evidence>
<feature type="compositionally biased region" description="Basic and acidic residues" evidence="1">
    <location>
        <begin position="289"/>
        <end position="305"/>
    </location>
</feature>
<feature type="compositionally biased region" description="Polar residues" evidence="1">
    <location>
        <begin position="264"/>
        <end position="273"/>
    </location>
</feature>
<name>A0A9P6RR35_9FUNG</name>
<organism evidence="2 3">
    <name type="scientific">Dissophora globulifera</name>
    <dbReference type="NCBI Taxonomy" id="979702"/>
    <lineage>
        <taxon>Eukaryota</taxon>
        <taxon>Fungi</taxon>
        <taxon>Fungi incertae sedis</taxon>
        <taxon>Mucoromycota</taxon>
        <taxon>Mortierellomycotina</taxon>
        <taxon>Mortierellomycetes</taxon>
        <taxon>Mortierellales</taxon>
        <taxon>Mortierellaceae</taxon>
        <taxon>Dissophora</taxon>
    </lineage>
</organism>
<proteinExistence type="predicted"/>
<evidence type="ECO:0000313" key="3">
    <source>
        <dbReference type="Proteomes" id="UP000738325"/>
    </source>
</evidence>
<accession>A0A9P6RR35</accession>
<keyword evidence="3" id="KW-1185">Reference proteome</keyword>
<feature type="region of interest" description="Disordered" evidence="1">
    <location>
        <begin position="264"/>
        <end position="342"/>
    </location>
</feature>